<gene>
    <name evidence="2" type="ORF">FHS30_001748</name>
</gene>
<keyword evidence="3" id="KW-1185">Reference proteome</keyword>
<accession>A0A839UKC7</accession>
<reference evidence="2 3" key="1">
    <citation type="submission" date="2020-08" db="EMBL/GenBank/DDBJ databases">
        <title>Genomic Encyclopedia of Type Strains, Phase III (KMG-III): the genomes of soil and plant-associated and newly described type strains.</title>
        <authorList>
            <person name="Whitman W."/>
        </authorList>
    </citation>
    <scope>NUCLEOTIDE SEQUENCE [LARGE SCALE GENOMIC DNA]</scope>
    <source>
        <strain evidence="2 3">CECT 8571</strain>
    </source>
</reference>
<evidence type="ECO:0000313" key="2">
    <source>
        <dbReference type="EMBL" id="MBB3168564.1"/>
    </source>
</evidence>
<name>A0A839UKC7_9GAMM</name>
<dbReference type="EMBL" id="JACHXZ010000002">
    <property type="protein sequence ID" value="MBB3168564.1"/>
    <property type="molecule type" value="Genomic_DNA"/>
</dbReference>
<keyword evidence="1" id="KW-0175">Coiled coil</keyword>
<protein>
    <recommendedName>
        <fullName evidence="4">Chromosome partitioning protein ParA</fullName>
    </recommendedName>
</protein>
<dbReference type="AlphaFoldDB" id="A0A839UKC7"/>
<dbReference type="RefSeq" id="WP_183910037.1">
    <property type="nucleotide sequence ID" value="NZ_JACHXZ010000002.1"/>
</dbReference>
<dbReference type="Proteomes" id="UP000559987">
    <property type="component" value="Unassembled WGS sequence"/>
</dbReference>
<feature type="coiled-coil region" evidence="1">
    <location>
        <begin position="215"/>
        <end position="249"/>
    </location>
</feature>
<organism evidence="2 3">
    <name type="scientific">Simiduia aestuariiviva</name>
    <dbReference type="NCBI Taxonomy" id="1510459"/>
    <lineage>
        <taxon>Bacteria</taxon>
        <taxon>Pseudomonadati</taxon>
        <taxon>Pseudomonadota</taxon>
        <taxon>Gammaproteobacteria</taxon>
        <taxon>Cellvibrionales</taxon>
        <taxon>Cellvibrionaceae</taxon>
        <taxon>Simiduia</taxon>
    </lineage>
</organism>
<evidence type="ECO:0000256" key="1">
    <source>
        <dbReference type="SAM" id="Coils"/>
    </source>
</evidence>
<evidence type="ECO:0000313" key="3">
    <source>
        <dbReference type="Proteomes" id="UP000559987"/>
    </source>
</evidence>
<proteinExistence type="predicted"/>
<comment type="caution">
    <text evidence="2">The sequence shown here is derived from an EMBL/GenBank/DDBJ whole genome shotgun (WGS) entry which is preliminary data.</text>
</comment>
<sequence>MPLDAHELAEAIYVFDGNRIAREMLYPEFEAILDGYVPIPEFANKQVRAVYVRISSHLFVKSTVFFLVEFDAEGFPDRRWNIPLSQLADSAASGPDLGAGAIRLACASQCPIEWHQPRLWDPNVESGSNHFALLKKSVKANKLGLIWKQSAEPVKRAPADAVDTASARALKAKLESEARSQMAQLLKEQRFRMSVQRNQFQQQVDSLKQEHQSRLARYQEALAARDSELQQLNQAHQQLKEKMDSQVAKMAGIREYFEHKLKSAQAGEQESVQSLRQQYEVEMQLKLDAATTDLQDMIQMRDMELLYRNEQEASLNEEIARLRAEVQSLLGNSGDEILHRLQEQGINFVAYQPGAGHITIPVSELTQYTENPQDYAAKKCGLTASQYRTWLTHYNNPTCCALKADGSVCGAHIERVHNPNDFHPGENDRCAEHRAQVAQTFAVMS</sequence>
<evidence type="ECO:0008006" key="4">
    <source>
        <dbReference type="Google" id="ProtNLM"/>
    </source>
</evidence>